<dbReference type="InterPro" id="IPR035983">
    <property type="entry name" value="Hect_E3_ubiquitin_ligase"/>
</dbReference>
<dbReference type="InterPro" id="IPR050409">
    <property type="entry name" value="E3_ubiq-protein_ligase"/>
</dbReference>
<dbReference type="PROSITE" id="PS50237">
    <property type="entry name" value="HECT"/>
    <property type="match status" value="1"/>
</dbReference>
<organism evidence="9 10">
    <name type="scientific">Cyclostephanos tholiformis</name>
    <dbReference type="NCBI Taxonomy" id="382380"/>
    <lineage>
        <taxon>Eukaryota</taxon>
        <taxon>Sar</taxon>
        <taxon>Stramenopiles</taxon>
        <taxon>Ochrophyta</taxon>
        <taxon>Bacillariophyta</taxon>
        <taxon>Coscinodiscophyceae</taxon>
        <taxon>Thalassiosirophycidae</taxon>
        <taxon>Stephanodiscales</taxon>
        <taxon>Stephanodiscaceae</taxon>
        <taxon>Cyclostephanos</taxon>
    </lineage>
</organism>
<keyword evidence="4" id="KW-0808">Transferase</keyword>
<accession>A0ABD3R765</accession>
<comment type="caution">
    <text evidence="9">The sequence shown here is derived from an EMBL/GenBank/DDBJ whole genome shotgun (WGS) entry which is preliminary data.</text>
</comment>
<dbReference type="Proteomes" id="UP001530377">
    <property type="component" value="Unassembled WGS sequence"/>
</dbReference>
<evidence type="ECO:0000313" key="10">
    <source>
        <dbReference type="Proteomes" id="UP001530377"/>
    </source>
</evidence>
<dbReference type="SUPFAM" id="SSF56204">
    <property type="entry name" value="Hect, E3 ligase catalytic domain"/>
    <property type="match status" value="1"/>
</dbReference>
<dbReference type="GO" id="GO:0005737">
    <property type="term" value="C:cytoplasm"/>
    <property type="evidence" value="ECO:0007669"/>
    <property type="project" value="UniProtKB-ARBA"/>
</dbReference>
<feature type="region of interest" description="Disordered" evidence="7">
    <location>
        <begin position="86"/>
        <end position="143"/>
    </location>
</feature>
<name>A0ABD3R765_9STRA</name>
<dbReference type="FunFam" id="3.90.1750.10:FF:000079">
    <property type="entry name" value="E3 ubiquitin-protein ligase"/>
    <property type="match status" value="1"/>
</dbReference>
<dbReference type="Gene3D" id="3.30.2410.10">
    <property type="entry name" value="Hect, E3 ligase catalytic domain"/>
    <property type="match status" value="1"/>
</dbReference>
<feature type="compositionally biased region" description="Acidic residues" evidence="7">
    <location>
        <begin position="121"/>
        <end position="133"/>
    </location>
</feature>
<dbReference type="EMBL" id="JALLPB020000482">
    <property type="protein sequence ID" value="KAL3808648.1"/>
    <property type="molecule type" value="Genomic_DNA"/>
</dbReference>
<comment type="catalytic activity">
    <reaction evidence="1">
        <text>S-ubiquitinyl-[E2 ubiquitin-conjugating enzyme]-L-cysteine + [acceptor protein]-L-lysine = [E2 ubiquitin-conjugating enzyme]-L-cysteine + N(6)-ubiquitinyl-[acceptor protein]-L-lysine.</text>
        <dbReference type="EC" id="2.3.2.26"/>
    </reaction>
</comment>
<proteinExistence type="predicted"/>
<comment type="pathway">
    <text evidence="2">Protein modification; protein ubiquitination.</text>
</comment>
<dbReference type="SMART" id="SM00119">
    <property type="entry name" value="HECTc"/>
    <property type="match status" value="1"/>
</dbReference>
<dbReference type="CDD" id="cd00078">
    <property type="entry name" value="HECTc"/>
    <property type="match status" value="1"/>
</dbReference>
<dbReference type="PANTHER" id="PTHR11254">
    <property type="entry name" value="HECT DOMAIN UBIQUITIN-PROTEIN LIGASE"/>
    <property type="match status" value="1"/>
</dbReference>
<dbReference type="FunFam" id="3.30.2160.10:FF:000002">
    <property type="entry name" value="Putative Ubiquitin-protein ligase E3C"/>
    <property type="match status" value="1"/>
</dbReference>
<evidence type="ECO:0000256" key="7">
    <source>
        <dbReference type="SAM" id="MobiDB-lite"/>
    </source>
</evidence>
<evidence type="ECO:0000256" key="4">
    <source>
        <dbReference type="ARBA" id="ARBA00022679"/>
    </source>
</evidence>
<comment type="caution">
    <text evidence="6">Lacks conserved residue(s) required for the propagation of feature annotation.</text>
</comment>
<dbReference type="Pfam" id="PF00632">
    <property type="entry name" value="HECT"/>
    <property type="match status" value="1"/>
</dbReference>
<evidence type="ECO:0000256" key="1">
    <source>
        <dbReference type="ARBA" id="ARBA00000885"/>
    </source>
</evidence>
<evidence type="ECO:0000256" key="3">
    <source>
        <dbReference type="ARBA" id="ARBA00012485"/>
    </source>
</evidence>
<dbReference type="PANTHER" id="PTHR11254:SF440">
    <property type="entry name" value="E3 UBIQUITIN-PROTEIN LIGASE NEDD-4"/>
    <property type="match status" value="1"/>
</dbReference>
<dbReference type="InterPro" id="IPR000569">
    <property type="entry name" value="HECT_dom"/>
</dbReference>
<keyword evidence="10" id="KW-1185">Reference proteome</keyword>
<evidence type="ECO:0000256" key="2">
    <source>
        <dbReference type="ARBA" id="ARBA00004906"/>
    </source>
</evidence>
<dbReference type="GO" id="GO:0061630">
    <property type="term" value="F:ubiquitin protein ligase activity"/>
    <property type="evidence" value="ECO:0007669"/>
    <property type="project" value="UniProtKB-EC"/>
</dbReference>
<dbReference type="Gene3D" id="3.30.2160.10">
    <property type="entry name" value="Hect, E3 ligase catalytic domain"/>
    <property type="match status" value="1"/>
</dbReference>
<reference evidence="9 10" key="1">
    <citation type="submission" date="2024-10" db="EMBL/GenBank/DDBJ databases">
        <title>Updated reference genomes for cyclostephanoid diatoms.</title>
        <authorList>
            <person name="Roberts W.R."/>
            <person name="Alverson A.J."/>
        </authorList>
    </citation>
    <scope>NUCLEOTIDE SEQUENCE [LARGE SCALE GENOMIC DNA]</scope>
    <source>
        <strain evidence="9 10">AJA228-03</strain>
    </source>
</reference>
<feature type="domain" description="HECT" evidence="8">
    <location>
        <begin position="358"/>
        <end position="669"/>
    </location>
</feature>
<sequence length="669" mass="75697">MFSRLGSLARRRNSRRTSTDDSTASSVGAAERRVSEIFRITIPNNINPGEEFQVDAGGRRVRVRCPPNTRPGEQMQITVPVERINEEGNSEHPSPPPDSSPHPPRSRNAPGVGQSTRSDKEEEDAGESQGDEGDASHLNLPPIPDQQEAAKTVSFQVIVPPNVNPGHPFALLAMGARVLVTCPIGAMPGMKIQFDLPVGLLKKPDGPKSKLAEIKLSYDKDGWTRTIRMDMKFQWTRLNETSNIDEINRFDPDRSAYVLKLDYLDNDNKLRRGRCSLVTAERGVVDSKIKSLTGSDLVSYSDIVNAQMKSYEDKIQWFHETCTKLSEDWGKTANLCTKIPVRREFLLRDSIAKVMSLTRGHLRTVWRIEYIGEDGIDAGGLAREWFDLVTKEVFDPAIGLWKTSESNQMCLEINPASEINCPEHLIYFRFLGRVMGKAIFDRQLINGHMVKHLYKHILGWPVMFNDLKDIDEEYYNSLKLLHRMGADVEYASIDFTQTEEILGEKKQIELISDGANVSVTRENLPEYIEACLKYRLLGRYEAQLNELLLGFYDVIPEPLLTIFDFQELELLMCGLPEINMDDWIKNTDYSSSVSMFGPRHEVCQWFWEVVSKYDQEMKARLLQFVTGTSGVPAGGFSSLQGMNVPGRGTLRKFTIYGIPLAMSNYPRSQ</sequence>
<dbReference type="AlphaFoldDB" id="A0ABD3R765"/>
<protein>
    <recommendedName>
        <fullName evidence="3">HECT-type E3 ubiquitin transferase</fullName>
        <ecNumber evidence="3">2.3.2.26</ecNumber>
    </recommendedName>
</protein>
<keyword evidence="5 6" id="KW-0833">Ubl conjugation pathway</keyword>
<evidence type="ECO:0000256" key="6">
    <source>
        <dbReference type="PROSITE-ProRule" id="PRU00104"/>
    </source>
</evidence>
<feature type="region of interest" description="Disordered" evidence="7">
    <location>
        <begin position="1"/>
        <end position="29"/>
    </location>
</feature>
<evidence type="ECO:0000259" key="8">
    <source>
        <dbReference type="PROSITE" id="PS50237"/>
    </source>
</evidence>
<dbReference type="Gene3D" id="3.90.1750.10">
    <property type="entry name" value="Hect, E3 ligase catalytic domains"/>
    <property type="match status" value="1"/>
</dbReference>
<dbReference type="EC" id="2.3.2.26" evidence="3"/>
<evidence type="ECO:0000313" key="9">
    <source>
        <dbReference type="EMBL" id="KAL3808648.1"/>
    </source>
</evidence>
<gene>
    <name evidence="9" type="ORF">ACHAXA_006635</name>
</gene>
<evidence type="ECO:0000256" key="5">
    <source>
        <dbReference type="ARBA" id="ARBA00022786"/>
    </source>
</evidence>
<feature type="compositionally biased region" description="Pro residues" evidence="7">
    <location>
        <begin position="93"/>
        <end position="103"/>
    </location>
</feature>